<proteinExistence type="predicted"/>
<reference evidence="2 3" key="1">
    <citation type="submission" date="2016-11" db="EMBL/GenBank/DDBJ databases">
        <title>Rahnella oryzae sp. nov., isolated from rice root.</title>
        <authorList>
            <person name="Zhang X.-X."/>
            <person name="Zhang J."/>
        </authorList>
    </citation>
    <scope>NUCLEOTIDE SEQUENCE [LARGE SCALE GENOMIC DNA]</scope>
    <source>
        <strain evidence="2 3">J11-6</strain>
    </source>
</reference>
<protein>
    <recommendedName>
        <fullName evidence="1">DUF6933 domain-containing protein</fullName>
    </recommendedName>
</protein>
<evidence type="ECO:0000259" key="1">
    <source>
        <dbReference type="Pfam" id="PF22016"/>
    </source>
</evidence>
<sequence length="265" mass="30839">MITINCSLAAAAHLCKGFKKGSNEGFFEPATTQTLAETKAELEKVNKSCFQWVVHAIKLGRSTCLIAVEFETRYCHVIHQVKKGDMQDFFSRLQERLMNGLEWQGQDYSLFDSVQMEQGIERYFSLHKDIRFYQRTDRSVMSHVSQIAAEYSDVYHNTGYFPPDEETALEFDLKLNQTWRNRKGEKYDLHANEKMIQHWVTEYLRFAPQKVTDAMAQVRAVQQEQLSMRLAAMAATRQQLESANIVDADSHDNVIEFSRYQQKKK</sequence>
<dbReference type="STRING" id="2034155.BMI79_03060"/>
<name>A0A1S8CS77_9GAMM</name>
<evidence type="ECO:0000313" key="3">
    <source>
        <dbReference type="Proteomes" id="UP000216021"/>
    </source>
</evidence>
<dbReference type="OrthoDB" id="6947307at2"/>
<dbReference type="EMBL" id="MOXD01000001">
    <property type="protein sequence ID" value="OMQ27318.1"/>
    <property type="molecule type" value="Genomic_DNA"/>
</dbReference>
<gene>
    <name evidence="2" type="ORF">BMI79_03060</name>
</gene>
<dbReference type="InterPro" id="IPR053864">
    <property type="entry name" value="DUF6933"/>
</dbReference>
<organism evidence="2 3">
    <name type="scientific">Serratia oryzae</name>
    <dbReference type="NCBI Taxonomy" id="2034155"/>
    <lineage>
        <taxon>Bacteria</taxon>
        <taxon>Pseudomonadati</taxon>
        <taxon>Pseudomonadota</taxon>
        <taxon>Gammaproteobacteria</taxon>
        <taxon>Enterobacterales</taxon>
        <taxon>Yersiniaceae</taxon>
        <taxon>Serratia</taxon>
    </lineage>
</organism>
<evidence type="ECO:0000313" key="2">
    <source>
        <dbReference type="EMBL" id="OMQ27318.1"/>
    </source>
</evidence>
<dbReference type="Proteomes" id="UP000216021">
    <property type="component" value="Unassembled WGS sequence"/>
</dbReference>
<dbReference type="Pfam" id="PF22016">
    <property type="entry name" value="DUF6933"/>
    <property type="match status" value="1"/>
</dbReference>
<keyword evidence="3" id="KW-1185">Reference proteome</keyword>
<dbReference type="RefSeq" id="WP_076940353.1">
    <property type="nucleotide sequence ID" value="NZ_MOXD01000001.1"/>
</dbReference>
<dbReference type="AlphaFoldDB" id="A0A1S8CS77"/>
<comment type="caution">
    <text evidence="2">The sequence shown here is derived from an EMBL/GenBank/DDBJ whole genome shotgun (WGS) entry which is preliminary data.</text>
</comment>
<accession>A0A1S8CS77</accession>
<feature type="domain" description="DUF6933" evidence="1">
    <location>
        <begin position="35"/>
        <end position="187"/>
    </location>
</feature>